<dbReference type="InterPro" id="IPR006439">
    <property type="entry name" value="HAD-SF_hydro_IA"/>
</dbReference>
<dbReference type="PANTHER" id="PTHR46193:SF18">
    <property type="entry name" value="HEXITOL PHOSPHATASE B"/>
    <property type="match status" value="1"/>
</dbReference>
<dbReference type="SFLD" id="SFLDS00003">
    <property type="entry name" value="Haloacid_Dehalogenase"/>
    <property type="match status" value="1"/>
</dbReference>
<keyword evidence="6" id="KW-0378">Hydrolase</keyword>
<dbReference type="Gene3D" id="3.40.50.1000">
    <property type="entry name" value="HAD superfamily/HAD-like"/>
    <property type="match status" value="1"/>
</dbReference>
<dbReference type="InterPro" id="IPR023198">
    <property type="entry name" value="PGP-like_dom2"/>
</dbReference>
<keyword evidence="4" id="KW-0460">Magnesium</keyword>
<dbReference type="InterPro" id="IPR036412">
    <property type="entry name" value="HAD-like_sf"/>
</dbReference>
<dbReference type="Proteomes" id="UP000191901">
    <property type="component" value="Chromosome"/>
</dbReference>
<dbReference type="InterPro" id="IPR051600">
    <property type="entry name" value="Beta-PGM-like"/>
</dbReference>
<dbReference type="PANTHER" id="PTHR46193">
    <property type="entry name" value="6-PHOSPHOGLUCONATE PHOSPHATASE"/>
    <property type="match status" value="1"/>
</dbReference>
<dbReference type="GO" id="GO:0016787">
    <property type="term" value="F:hydrolase activity"/>
    <property type="evidence" value="ECO:0007669"/>
    <property type="project" value="UniProtKB-KW"/>
</dbReference>
<dbReference type="AlphaFoldDB" id="A0A1Z3HP19"/>
<accession>A0A1Z3HP19</accession>
<dbReference type="InterPro" id="IPR023214">
    <property type="entry name" value="HAD_sf"/>
</dbReference>
<dbReference type="Gene3D" id="1.10.150.240">
    <property type="entry name" value="Putative phosphatase, domain 2"/>
    <property type="match status" value="1"/>
</dbReference>
<gene>
    <name evidence="6" type="ORF">XM38_030170</name>
</gene>
<evidence type="ECO:0000256" key="4">
    <source>
        <dbReference type="ARBA" id="ARBA00022842"/>
    </source>
</evidence>
<evidence type="ECO:0000256" key="5">
    <source>
        <dbReference type="ARBA" id="ARBA00023277"/>
    </source>
</evidence>
<organism evidence="6 7">
    <name type="scientific">Halomicronema hongdechloris C2206</name>
    <dbReference type="NCBI Taxonomy" id="1641165"/>
    <lineage>
        <taxon>Bacteria</taxon>
        <taxon>Bacillati</taxon>
        <taxon>Cyanobacteriota</taxon>
        <taxon>Cyanophyceae</taxon>
        <taxon>Nodosilineales</taxon>
        <taxon>Nodosilineaceae</taxon>
        <taxon>Halomicronema</taxon>
    </lineage>
</organism>
<dbReference type="NCBIfam" id="TIGR01509">
    <property type="entry name" value="HAD-SF-IA-v3"/>
    <property type="match status" value="1"/>
</dbReference>
<protein>
    <submittedName>
        <fullName evidence="6">Phosphorylated carbohydrates phosphatase</fullName>
        <ecNumber evidence="6">3.1.3.-</ecNumber>
    </submittedName>
</protein>
<dbReference type="SFLD" id="SFLDG01129">
    <property type="entry name" value="C1.5:_HAD__Beta-PGM__Phosphata"/>
    <property type="match status" value="1"/>
</dbReference>
<dbReference type="EC" id="3.1.3.-" evidence="6"/>
<sequence length="217" mass="23995">MLQAILFDLDGTLANTDPIHRQVWQAVLHPYGIEVNPTVYQQTFSGRLNPDILQDLLPHLSLEQRQQLSQAKEAEFRRQARAQLRPLPGLIELLAWSKAHCLQEAIVTNAPRANAEFTLQTLGLTERFATVILADELPRGKPDPLPYQEGLRHLQVSPEAAVVFEDSPSGIRSAIATGILTIGVATTHEPQHLYDLGATLVISDFTDARLSQLGLLC</sequence>
<dbReference type="OrthoDB" id="9797743at2"/>
<keyword evidence="3" id="KW-0479">Metal-binding</keyword>
<dbReference type="SFLD" id="SFLDG01135">
    <property type="entry name" value="C1.5.6:_HAD__Beta-PGM__Phospha"/>
    <property type="match status" value="1"/>
</dbReference>
<evidence type="ECO:0000313" key="6">
    <source>
        <dbReference type="EMBL" id="ASC72063.1"/>
    </source>
</evidence>
<evidence type="ECO:0000256" key="1">
    <source>
        <dbReference type="ARBA" id="ARBA00001946"/>
    </source>
</evidence>
<keyword evidence="7" id="KW-1185">Reference proteome</keyword>
<evidence type="ECO:0000313" key="7">
    <source>
        <dbReference type="Proteomes" id="UP000191901"/>
    </source>
</evidence>
<dbReference type="EMBL" id="CP021983">
    <property type="protein sequence ID" value="ASC72063.1"/>
    <property type="molecule type" value="Genomic_DNA"/>
</dbReference>
<reference evidence="6 7" key="1">
    <citation type="journal article" date="2016" name="Biochim. Biophys. Acta">
        <title>Characterization of red-shifted phycobilisomes isolated from the chlorophyll f-containing cyanobacterium Halomicronema hongdechloris.</title>
        <authorList>
            <person name="Li Y."/>
            <person name="Lin Y."/>
            <person name="Garvey C.J."/>
            <person name="Birch D."/>
            <person name="Corkery R.W."/>
            <person name="Loughlin P.C."/>
            <person name="Scheer H."/>
            <person name="Willows R.D."/>
            <person name="Chen M."/>
        </authorList>
    </citation>
    <scope>NUCLEOTIDE SEQUENCE [LARGE SCALE GENOMIC DNA]</scope>
    <source>
        <strain evidence="6 7">C2206</strain>
    </source>
</reference>
<dbReference type="InterPro" id="IPR041492">
    <property type="entry name" value="HAD_2"/>
</dbReference>
<evidence type="ECO:0000256" key="2">
    <source>
        <dbReference type="ARBA" id="ARBA00006171"/>
    </source>
</evidence>
<comment type="cofactor">
    <cofactor evidence="1">
        <name>Mg(2+)</name>
        <dbReference type="ChEBI" id="CHEBI:18420"/>
    </cofactor>
</comment>
<dbReference type="STRING" id="1641165.XM38_10365"/>
<evidence type="ECO:0000256" key="3">
    <source>
        <dbReference type="ARBA" id="ARBA00022723"/>
    </source>
</evidence>
<dbReference type="GO" id="GO:0046872">
    <property type="term" value="F:metal ion binding"/>
    <property type="evidence" value="ECO:0007669"/>
    <property type="project" value="UniProtKB-KW"/>
</dbReference>
<proteinExistence type="inferred from homology"/>
<dbReference type="Pfam" id="PF13419">
    <property type="entry name" value="HAD_2"/>
    <property type="match status" value="1"/>
</dbReference>
<dbReference type="RefSeq" id="WP_088430234.1">
    <property type="nucleotide sequence ID" value="NZ_CP021983.2"/>
</dbReference>
<dbReference type="KEGG" id="hhg:XM38_030170"/>
<comment type="similarity">
    <text evidence="2">Belongs to the HAD-like hydrolase superfamily. CbbY/CbbZ/Gph/YieH family.</text>
</comment>
<keyword evidence="5" id="KW-0119">Carbohydrate metabolism</keyword>
<name>A0A1Z3HP19_9CYAN</name>
<dbReference type="SUPFAM" id="SSF56784">
    <property type="entry name" value="HAD-like"/>
    <property type="match status" value="1"/>
</dbReference>